<reference evidence="1" key="1">
    <citation type="submission" date="2014-05" db="EMBL/GenBank/DDBJ databases">
        <authorList>
            <person name="Chronopoulou M."/>
        </authorList>
    </citation>
    <scope>NUCLEOTIDE SEQUENCE</scope>
    <source>
        <tissue evidence="1">Whole organism</tissue>
    </source>
</reference>
<protein>
    <submittedName>
        <fullName evidence="1">Uncharacterized protein</fullName>
    </submittedName>
</protein>
<proteinExistence type="predicted"/>
<name>A0A0K2VDG3_LEPSM</name>
<dbReference type="EMBL" id="HACA01031158">
    <property type="protein sequence ID" value="CDW48519.1"/>
    <property type="molecule type" value="Transcribed_RNA"/>
</dbReference>
<accession>A0A0K2VDG3</accession>
<feature type="non-terminal residue" evidence="1">
    <location>
        <position position="1"/>
    </location>
</feature>
<sequence length="49" mass="5563">SKSGIVIQVDLAKNSILAHLTRLASRYPKFEGIIRFLVKSWRICICFGL</sequence>
<dbReference type="AlphaFoldDB" id="A0A0K2VDG3"/>
<evidence type="ECO:0000313" key="1">
    <source>
        <dbReference type="EMBL" id="CDW48519.1"/>
    </source>
</evidence>
<organism evidence="1">
    <name type="scientific">Lepeophtheirus salmonis</name>
    <name type="common">Salmon louse</name>
    <name type="synonym">Caligus salmonis</name>
    <dbReference type="NCBI Taxonomy" id="72036"/>
    <lineage>
        <taxon>Eukaryota</taxon>
        <taxon>Metazoa</taxon>
        <taxon>Ecdysozoa</taxon>
        <taxon>Arthropoda</taxon>
        <taxon>Crustacea</taxon>
        <taxon>Multicrustacea</taxon>
        <taxon>Hexanauplia</taxon>
        <taxon>Copepoda</taxon>
        <taxon>Siphonostomatoida</taxon>
        <taxon>Caligidae</taxon>
        <taxon>Lepeophtheirus</taxon>
    </lineage>
</organism>